<keyword evidence="11" id="KW-1185">Reference proteome</keyword>
<evidence type="ECO:0000256" key="2">
    <source>
        <dbReference type="ARBA" id="ARBA00005327"/>
    </source>
</evidence>
<keyword evidence="7 8" id="KW-0675">Receptor</keyword>
<reference evidence="10 11" key="1">
    <citation type="submission" date="2024-06" db="EMBL/GenBank/DDBJ databases">
        <title>A chromosome-level genome assembly of beet webworm, Loxostege sticticalis.</title>
        <authorList>
            <person name="Zhang Y."/>
        </authorList>
    </citation>
    <scope>NUCLEOTIDE SEQUENCE [LARGE SCALE GENOMIC DNA]</scope>
    <source>
        <strain evidence="10">AQ026</strain>
        <tissue evidence="10">Whole body</tissue>
    </source>
</reference>
<dbReference type="InterPro" id="IPR009318">
    <property type="entry name" value="Gustatory_rcpt"/>
</dbReference>
<evidence type="ECO:0000256" key="7">
    <source>
        <dbReference type="ARBA" id="ARBA00023170"/>
    </source>
</evidence>
<dbReference type="PANTHER" id="PTHR21421">
    <property type="entry name" value="GUSTATORY RECEPTOR"/>
    <property type="match status" value="1"/>
</dbReference>
<evidence type="ECO:0000256" key="8">
    <source>
        <dbReference type="PIRNR" id="PIRNR038981"/>
    </source>
</evidence>
<evidence type="ECO:0000256" key="3">
    <source>
        <dbReference type="ARBA" id="ARBA00022475"/>
    </source>
</evidence>
<dbReference type="EMBL" id="JBEUOH010000003">
    <property type="protein sequence ID" value="KAL0895392.1"/>
    <property type="molecule type" value="Genomic_DNA"/>
</dbReference>
<dbReference type="Proteomes" id="UP001549920">
    <property type="component" value="Unassembled WGS sequence"/>
</dbReference>
<proteinExistence type="inferred from homology"/>
<keyword evidence="3" id="KW-1003">Cell membrane</keyword>
<protein>
    <recommendedName>
        <fullName evidence="8">Gustatory receptor</fullName>
    </recommendedName>
</protein>
<evidence type="ECO:0000256" key="9">
    <source>
        <dbReference type="SAM" id="Phobius"/>
    </source>
</evidence>
<feature type="transmembrane region" description="Helical" evidence="9">
    <location>
        <begin position="147"/>
        <end position="174"/>
    </location>
</feature>
<evidence type="ECO:0000256" key="4">
    <source>
        <dbReference type="ARBA" id="ARBA00022692"/>
    </source>
</evidence>
<evidence type="ECO:0000256" key="1">
    <source>
        <dbReference type="ARBA" id="ARBA00004651"/>
    </source>
</evidence>
<keyword evidence="6 9" id="KW-0472">Membrane</keyword>
<keyword evidence="4 9" id="KW-0812">Transmembrane</keyword>
<evidence type="ECO:0000256" key="5">
    <source>
        <dbReference type="ARBA" id="ARBA00022989"/>
    </source>
</evidence>
<name>A0ABR3IGI2_LOXSC</name>
<keyword evidence="8" id="KW-0807">Transducer</keyword>
<sequence>MGQLKKNLGFWIPIKKNKIHVSKFQTDGKQATFQKSLRMTLIIGQMFSLIPVTGIFSNSASNVRFVLKSWKCLYSTLSFCGQIFMTVMCVHKVVHTTTSLNGNAPVIFYGTTCITMIMFFQVGRSWPSLVRHIARSEELDPNFDPGLSYKCNVTCAIVLMLALLEHILSLLSAFAGAMVCHPDKAFYEGFVTHFYPWVFNVLPYSAVLGATTQFLHFQSTFIWNFSDLFVICMSYYLTSRLEHINGKLLAAQGKYLPEIFWKTTREDYCRATQLVRRVDEVISGIVFISFANNLFFICLQLFNTLEDGIKGTGECSSRSKSTPSNLLGGYEAATYFLFSLVYLISRSVAVSLIASQVNAASTVPAPVLYDVPSPVYCVEVQRFLDQVNGEHVALSGLQFFSVTKGLLLTVAGTIVTYELVMFQFTTSSQPDDVSTNTGFNTTGAFSNISSSISSFIP</sequence>
<feature type="transmembrane region" description="Helical" evidence="9">
    <location>
        <begin position="106"/>
        <end position="127"/>
    </location>
</feature>
<dbReference type="PIRSF" id="PIRSF038981">
    <property type="entry name" value="GRP"/>
    <property type="match status" value="1"/>
</dbReference>
<dbReference type="PANTHER" id="PTHR21421:SF29">
    <property type="entry name" value="GUSTATORY RECEPTOR 5A FOR TREHALOSE-RELATED"/>
    <property type="match status" value="1"/>
</dbReference>
<comment type="caution">
    <text evidence="10">The sequence shown here is derived from an EMBL/GenBank/DDBJ whole genome shotgun (WGS) entry which is preliminary data.</text>
</comment>
<feature type="transmembrane region" description="Helical" evidence="9">
    <location>
        <begin position="332"/>
        <end position="354"/>
    </location>
</feature>
<evidence type="ECO:0000313" key="10">
    <source>
        <dbReference type="EMBL" id="KAL0895392.1"/>
    </source>
</evidence>
<feature type="transmembrane region" description="Helical" evidence="9">
    <location>
        <begin position="39"/>
        <end position="61"/>
    </location>
</feature>
<comment type="function">
    <text evidence="8">Plays a role in the sugar gustatory response.</text>
</comment>
<accession>A0ABR3IGI2</accession>
<evidence type="ECO:0000313" key="11">
    <source>
        <dbReference type="Proteomes" id="UP001549920"/>
    </source>
</evidence>
<dbReference type="Pfam" id="PF06151">
    <property type="entry name" value="Trehalose_recp"/>
    <property type="match status" value="2"/>
</dbReference>
<comment type="subcellular location">
    <subcellularLocation>
        <location evidence="1">Cell membrane</location>
        <topology evidence="1">Multi-pass membrane protein</topology>
    </subcellularLocation>
</comment>
<feature type="transmembrane region" description="Helical" evidence="9">
    <location>
        <begin position="194"/>
        <end position="215"/>
    </location>
</feature>
<organism evidence="10 11">
    <name type="scientific">Loxostege sticticalis</name>
    <name type="common">Beet webworm moth</name>
    <dbReference type="NCBI Taxonomy" id="481309"/>
    <lineage>
        <taxon>Eukaryota</taxon>
        <taxon>Metazoa</taxon>
        <taxon>Ecdysozoa</taxon>
        <taxon>Arthropoda</taxon>
        <taxon>Hexapoda</taxon>
        <taxon>Insecta</taxon>
        <taxon>Pterygota</taxon>
        <taxon>Neoptera</taxon>
        <taxon>Endopterygota</taxon>
        <taxon>Lepidoptera</taxon>
        <taxon>Glossata</taxon>
        <taxon>Ditrysia</taxon>
        <taxon>Pyraloidea</taxon>
        <taxon>Crambidae</taxon>
        <taxon>Pyraustinae</taxon>
        <taxon>Loxostege</taxon>
    </lineage>
</organism>
<gene>
    <name evidence="10" type="ORF">ABMA27_011524</name>
</gene>
<feature type="transmembrane region" description="Helical" evidence="9">
    <location>
        <begin position="73"/>
        <end position="94"/>
    </location>
</feature>
<feature type="transmembrane region" description="Helical" evidence="9">
    <location>
        <begin position="281"/>
        <end position="302"/>
    </location>
</feature>
<keyword evidence="5 9" id="KW-1133">Transmembrane helix</keyword>
<evidence type="ECO:0000256" key="6">
    <source>
        <dbReference type="ARBA" id="ARBA00023136"/>
    </source>
</evidence>
<comment type="similarity">
    <text evidence="2">Belongs to the insect chemoreceptor superfamily. Gustatory receptor (GR) family. Gr5a subfamily.</text>
</comment>